<dbReference type="GO" id="GO:0005634">
    <property type="term" value="C:nucleus"/>
    <property type="evidence" value="ECO:0007669"/>
    <property type="project" value="TreeGrafter"/>
</dbReference>
<dbReference type="GO" id="GO:0005737">
    <property type="term" value="C:cytoplasm"/>
    <property type="evidence" value="ECO:0007669"/>
    <property type="project" value="TreeGrafter"/>
</dbReference>
<dbReference type="AlphaFoldDB" id="A0A8W8KYD4"/>
<dbReference type="CDD" id="cd00022">
    <property type="entry name" value="BIR"/>
    <property type="match status" value="1"/>
</dbReference>
<dbReference type="Proteomes" id="UP000005408">
    <property type="component" value="Unassembled WGS sequence"/>
</dbReference>
<protein>
    <submittedName>
        <fullName evidence="1">Uncharacterized protein</fullName>
    </submittedName>
</protein>
<dbReference type="EnsemblMetazoa" id="G25813.1">
    <property type="protein sequence ID" value="G25813.1:cds"/>
    <property type="gene ID" value="G25813"/>
</dbReference>
<evidence type="ECO:0000313" key="2">
    <source>
        <dbReference type="Proteomes" id="UP000005408"/>
    </source>
</evidence>
<organism evidence="1 2">
    <name type="scientific">Magallana gigas</name>
    <name type="common">Pacific oyster</name>
    <name type="synonym">Crassostrea gigas</name>
    <dbReference type="NCBI Taxonomy" id="29159"/>
    <lineage>
        <taxon>Eukaryota</taxon>
        <taxon>Metazoa</taxon>
        <taxon>Spiralia</taxon>
        <taxon>Lophotrochozoa</taxon>
        <taxon>Mollusca</taxon>
        <taxon>Bivalvia</taxon>
        <taxon>Autobranchia</taxon>
        <taxon>Pteriomorphia</taxon>
        <taxon>Ostreida</taxon>
        <taxon>Ostreoidea</taxon>
        <taxon>Ostreidae</taxon>
        <taxon>Magallana</taxon>
    </lineage>
</organism>
<dbReference type="PANTHER" id="PTHR10044">
    <property type="entry name" value="INHIBITOR OF APOPTOSIS"/>
    <property type="match status" value="1"/>
</dbReference>
<dbReference type="InterPro" id="IPR050784">
    <property type="entry name" value="IAP"/>
</dbReference>
<accession>A0A8W8KYD4</accession>
<evidence type="ECO:0000313" key="1">
    <source>
        <dbReference type="EnsemblMetazoa" id="G25813.1:cds"/>
    </source>
</evidence>
<dbReference type="PANTHER" id="PTHR10044:SF139">
    <property type="entry name" value="DEATH-ASSOCIATED INHIBITOR OF APOPTOSIS 2"/>
    <property type="match status" value="1"/>
</dbReference>
<proteinExistence type="predicted"/>
<dbReference type="PROSITE" id="PS50143">
    <property type="entry name" value="BIR_REPEAT_2"/>
    <property type="match status" value="1"/>
</dbReference>
<name>A0A8W8KYD4_MAGGI</name>
<dbReference type="GO" id="GO:0051726">
    <property type="term" value="P:regulation of cell cycle"/>
    <property type="evidence" value="ECO:0007669"/>
    <property type="project" value="TreeGrafter"/>
</dbReference>
<dbReference type="SUPFAM" id="SSF57924">
    <property type="entry name" value="Inhibitor of apoptosis (IAP) repeat"/>
    <property type="match status" value="1"/>
</dbReference>
<dbReference type="Gene3D" id="1.10.1170.10">
    <property type="entry name" value="Inhibitor Of Apoptosis Protein (2mihbC-IAP-1), Chain A"/>
    <property type="match status" value="1"/>
</dbReference>
<reference evidence="1" key="1">
    <citation type="submission" date="2022-08" db="UniProtKB">
        <authorList>
            <consortium name="EnsemblMetazoa"/>
        </authorList>
    </citation>
    <scope>IDENTIFICATION</scope>
    <source>
        <strain evidence="1">05x7-T-G4-1.051#20</strain>
    </source>
</reference>
<dbReference type="SMART" id="SM00238">
    <property type="entry name" value="BIR"/>
    <property type="match status" value="1"/>
</dbReference>
<keyword evidence="2" id="KW-1185">Reference proteome</keyword>
<dbReference type="InterPro" id="IPR001370">
    <property type="entry name" value="BIR_rpt"/>
</dbReference>
<dbReference type="Pfam" id="PF00653">
    <property type="entry name" value="BIR"/>
    <property type="match status" value="1"/>
</dbReference>
<sequence>MGRAGFIYTQYGDRVTCFCCGMTLSEWKPVDDAYREHLSWSRYCHFAQMVGSILKIKTAGTTVVGWISMLQLSDAAATG</sequence>